<dbReference type="Pfam" id="PF13466">
    <property type="entry name" value="STAS_2"/>
    <property type="match status" value="1"/>
</dbReference>
<dbReference type="InterPro" id="IPR036513">
    <property type="entry name" value="STAS_dom_sf"/>
</dbReference>
<reference evidence="2 3" key="1">
    <citation type="submission" date="2016-08" db="EMBL/GenBank/DDBJ databases">
        <title>Draft genome sequence of Candidatus Piscirickettsia litoralis, from seawater.</title>
        <authorList>
            <person name="Wan X."/>
            <person name="Lee A.J."/>
            <person name="Hou S."/>
            <person name="Donachie S.P."/>
        </authorList>
    </citation>
    <scope>NUCLEOTIDE SEQUENCE [LARGE SCALE GENOMIC DNA]</scope>
    <source>
        <strain evidence="2 3">Y2</strain>
    </source>
</reference>
<dbReference type="SUPFAM" id="SSF52091">
    <property type="entry name" value="SpoIIaa-like"/>
    <property type="match status" value="1"/>
</dbReference>
<keyword evidence="3" id="KW-1185">Reference proteome</keyword>
<name>A0ABX2ZZT7_9GAMM</name>
<dbReference type="PANTHER" id="PTHR33495:SF15">
    <property type="entry name" value="STAS DOMAIN-CONTAINING PROTEIN"/>
    <property type="match status" value="1"/>
</dbReference>
<evidence type="ECO:0000313" key="2">
    <source>
        <dbReference type="EMBL" id="ODN42116.1"/>
    </source>
</evidence>
<dbReference type="CDD" id="cd07043">
    <property type="entry name" value="STAS_anti-anti-sigma_factors"/>
    <property type="match status" value="1"/>
</dbReference>
<protein>
    <recommendedName>
        <fullName evidence="1">STAS domain-containing protein</fullName>
    </recommendedName>
</protein>
<dbReference type="InterPro" id="IPR058548">
    <property type="entry name" value="MlaB-like_STAS"/>
</dbReference>
<dbReference type="RefSeq" id="WP_069311915.1">
    <property type="nucleotide sequence ID" value="NZ_MDTU01000001.1"/>
</dbReference>
<dbReference type="PANTHER" id="PTHR33495">
    <property type="entry name" value="ANTI-SIGMA FACTOR ANTAGONIST TM_1081-RELATED-RELATED"/>
    <property type="match status" value="1"/>
</dbReference>
<dbReference type="EMBL" id="MDTU01000001">
    <property type="protein sequence ID" value="ODN42116.1"/>
    <property type="molecule type" value="Genomic_DNA"/>
</dbReference>
<sequence>MSIASEVSNNGQIVKINVTERFEFEQHREFRKAYQEHPKPKQYYLVNLSQVRYMDSSALGMLLLLQEYSGKKKEGVRVVGATEECKQLLYACELDEYLHISDDESIDISATDH</sequence>
<accession>A0ABX2ZZT7</accession>
<dbReference type="PROSITE" id="PS50801">
    <property type="entry name" value="STAS"/>
    <property type="match status" value="1"/>
</dbReference>
<organism evidence="2 3">
    <name type="scientific">Piscirickettsia litoralis</name>
    <dbReference type="NCBI Taxonomy" id="1891921"/>
    <lineage>
        <taxon>Bacteria</taxon>
        <taxon>Pseudomonadati</taxon>
        <taxon>Pseudomonadota</taxon>
        <taxon>Gammaproteobacteria</taxon>
        <taxon>Thiotrichales</taxon>
        <taxon>Piscirickettsiaceae</taxon>
        <taxon>Piscirickettsia</taxon>
    </lineage>
</organism>
<comment type="caution">
    <text evidence="2">The sequence shown here is derived from an EMBL/GenBank/DDBJ whole genome shotgun (WGS) entry which is preliminary data.</text>
</comment>
<evidence type="ECO:0000259" key="1">
    <source>
        <dbReference type="PROSITE" id="PS50801"/>
    </source>
</evidence>
<gene>
    <name evidence="2" type="ORF">BGC07_03090</name>
</gene>
<proteinExistence type="predicted"/>
<feature type="domain" description="STAS" evidence="1">
    <location>
        <begin position="3"/>
        <end position="113"/>
    </location>
</feature>
<dbReference type="Gene3D" id="3.30.750.24">
    <property type="entry name" value="STAS domain"/>
    <property type="match status" value="1"/>
</dbReference>
<dbReference type="Proteomes" id="UP000094329">
    <property type="component" value="Unassembled WGS sequence"/>
</dbReference>
<dbReference type="InterPro" id="IPR002645">
    <property type="entry name" value="STAS_dom"/>
</dbReference>
<evidence type="ECO:0000313" key="3">
    <source>
        <dbReference type="Proteomes" id="UP000094329"/>
    </source>
</evidence>